<evidence type="ECO:0000313" key="1">
    <source>
        <dbReference type="EMBL" id="KAK7330410.1"/>
    </source>
</evidence>
<proteinExistence type="predicted"/>
<keyword evidence="2" id="KW-1185">Reference proteome</keyword>
<dbReference type="EMBL" id="JAYMYQ010000005">
    <property type="protein sequence ID" value="KAK7330410.1"/>
    <property type="molecule type" value="Genomic_DNA"/>
</dbReference>
<accession>A0AAN9QA47</accession>
<sequence length="93" mass="10577">MLSLASDCFLIRSLYPTNKQVLVLLEEPPFFEAEKGLSLTDLLIYWTTFLPFKMSVMERAACKTSIATMFNCSFERGKKLKGFGTILSYTFGE</sequence>
<organism evidence="1 2">
    <name type="scientific">Canavalia gladiata</name>
    <name type="common">Sword bean</name>
    <name type="synonym">Dolichos gladiatus</name>
    <dbReference type="NCBI Taxonomy" id="3824"/>
    <lineage>
        <taxon>Eukaryota</taxon>
        <taxon>Viridiplantae</taxon>
        <taxon>Streptophyta</taxon>
        <taxon>Embryophyta</taxon>
        <taxon>Tracheophyta</taxon>
        <taxon>Spermatophyta</taxon>
        <taxon>Magnoliopsida</taxon>
        <taxon>eudicotyledons</taxon>
        <taxon>Gunneridae</taxon>
        <taxon>Pentapetalae</taxon>
        <taxon>rosids</taxon>
        <taxon>fabids</taxon>
        <taxon>Fabales</taxon>
        <taxon>Fabaceae</taxon>
        <taxon>Papilionoideae</taxon>
        <taxon>50 kb inversion clade</taxon>
        <taxon>NPAAA clade</taxon>
        <taxon>indigoferoid/millettioid clade</taxon>
        <taxon>Phaseoleae</taxon>
        <taxon>Canavalia</taxon>
    </lineage>
</organism>
<gene>
    <name evidence="1" type="ORF">VNO77_24604</name>
</gene>
<protein>
    <submittedName>
        <fullName evidence="1">Uncharacterized protein</fullName>
    </submittedName>
</protein>
<reference evidence="1 2" key="1">
    <citation type="submission" date="2024-01" db="EMBL/GenBank/DDBJ databases">
        <title>The genomes of 5 underutilized Papilionoideae crops provide insights into root nodulation and disease resistanc.</title>
        <authorList>
            <person name="Jiang F."/>
        </authorList>
    </citation>
    <scope>NUCLEOTIDE SEQUENCE [LARGE SCALE GENOMIC DNA]</scope>
    <source>
        <strain evidence="1">LVBAO_FW01</strain>
        <tissue evidence="1">Leaves</tissue>
    </source>
</reference>
<evidence type="ECO:0000313" key="2">
    <source>
        <dbReference type="Proteomes" id="UP001367508"/>
    </source>
</evidence>
<name>A0AAN9QA47_CANGL</name>
<dbReference type="AlphaFoldDB" id="A0AAN9QA47"/>
<comment type="caution">
    <text evidence="1">The sequence shown here is derived from an EMBL/GenBank/DDBJ whole genome shotgun (WGS) entry which is preliminary data.</text>
</comment>
<dbReference type="Proteomes" id="UP001367508">
    <property type="component" value="Unassembled WGS sequence"/>
</dbReference>